<proteinExistence type="predicted"/>
<reference evidence="2 3" key="1">
    <citation type="journal article" date="2009" name="Proc. Natl. Acad. Sci. U.S.A.">
        <title>The genomic basis of trophic strategy in marine bacteria.</title>
        <authorList>
            <person name="Lauro F.M."/>
            <person name="McDougald D."/>
            <person name="Thomas T."/>
            <person name="Williams T.J."/>
            <person name="Egan S."/>
            <person name="Rice S."/>
            <person name="DeMaere M.Z."/>
            <person name="Ting L."/>
            <person name="Ertan H."/>
            <person name="Johnson J."/>
            <person name="Ferriera S."/>
            <person name="Lapidus A."/>
            <person name="Anderson I."/>
            <person name="Kyrpides N."/>
            <person name="Munk A.C."/>
            <person name="Detter C."/>
            <person name="Han C.S."/>
            <person name="Brown M.V."/>
            <person name="Robb F.T."/>
            <person name="Kjelleberg S."/>
            <person name="Cavicchioli R."/>
        </authorList>
    </citation>
    <scope>NUCLEOTIDE SEQUENCE [LARGE SCALE GENOMIC DNA]</scope>
    <source>
        <strain evidence="3">DSM 13593 / LMG 18877 / RB2256</strain>
    </source>
</reference>
<dbReference type="KEGG" id="sal:Sala_0133"/>
<accession>Q1GWW5</accession>
<sequence length="136" mass="15194">MARPGARYRILDCDRVDGWLIPRRGMAGAQIFVLAVQVVQWGYAPAASGEEAIFSGATPSTSTRSSPTTMPVMRTRFSIWSTGTRWRSRRHRPPRSRRSENPPASRSKVPVSSILVPIIIMSLAYPKSQHRARNFG</sequence>
<evidence type="ECO:0000256" key="1">
    <source>
        <dbReference type="SAM" id="MobiDB-lite"/>
    </source>
</evidence>
<dbReference type="Proteomes" id="UP000006578">
    <property type="component" value="Chromosome"/>
</dbReference>
<feature type="compositionally biased region" description="Basic residues" evidence="1">
    <location>
        <begin position="86"/>
        <end position="96"/>
    </location>
</feature>
<name>Q1GWW5_SPHAL</name>
<gene>
    <name evidence="2" type="ordered locus">Sala_0133</name>
</gene>
<evidence type="ECO:0000313" key="3">
    <source>
        <dbReference type="Proteomes" id="UP000006578"/>
    </source>
</evidence>
<dbReference type="HOGENOM" id="CLU_1874091_0_0_5"/>
<keyword evidence="3" id="KW-1185">Reference proteome</keyword>
<protein>
    <submittedName>
        <fullName evidence="2">Uncharacterized protein</fullName>
    </submittedName>
</protein>
<organism evidence="2 3">
    <name type="scientific">Sphingopyxis alaskensis (strain DSM 13593 / LMG 18877 / RB2256)</name>
    <name type="common">Sphingomonas alaskensis</name>
    <dbReference type="NCBI Taxonomy" id="317655"/>
    <lineage>
        <taxon>Bacteria</taxon>
        <taxon>Pseudomonadati</taxon>
        <taxon>Pseudomonadota</taxon>
        <taxon>Alphaproteobacteria</taxon>
        <taxon>Sphingomonadales</taxon>
        <taxon>Sphingomonadaceae</taxon>
        <taxon>Sphingopyxis</taxon>
    </lineage>
</organism>
<evidence type="ECO:0000313" key="2">
    <source>
        <dbReference type="EMBL" id="ABF51857.1"/>
    </source>
</evidence>
<feature type="region of interest" description="Disordered" evidence="1">
    <location>
        <begin position="83"/>
        <end position="109"/>
    </location>
</feature>
<dbReference type="AlphaFoldDB" id="Q1GWW5"/>
<dbReference type="EMBL" id="CP000356">
    <property type="protein sequence ID" value="ABF51857.1"/>
    <property type="molecule type" value="Genomic_DNA"/>
</dbReference>